<sequence>MRSSLAVRCGRPGHHLERAAVRVAPAASLVLASAALLAGCGSDADRPDAGSTQTVMPADVTAQAERLIGPKMPEGSTLDCPETLAAKVDGTTRCTWSVPDGSSIGMTVTVTEIVDGSASLHFENDDEVTPSPSS</sequence>
<evidence type="ECO:0000259" key="1">
    <source>
        <dbReference type="Pfam" id="PF14230"/>
    </source>
</evidence>
<dbReference type="Proteomes" id="UP000290408">
    <property type="component" value="Chromosome"/>
</dbReference>
<dbReference type="KEGG" id="jli:EXU32_01060"/>
<reference evidence="2 3" key="1">
    <citation type="submission" date="2019-02" db="EMBL/GenBank/DDBJ databases">
        <title>Genomic data mining of an Antarctic deep-sea actinobacterium, Janibacterlimosus P3-3-X1.</title>
        <authorList>
            <person name="Liao L."/>
            <person name="Chen B."/>
        </authorList>
    </citation>
    <scope>NUCLEOTIDE SEQUENCE [LARGE SCALE GENOMIC DNA]</scope>
    <source>
        <strain evidence="2 3">P3-3-X1</strain>
    </source>
</reference>
<feature type="domain" description="DUF4333" evidence="1">
    <location>
        <begin position="51"/>
        <end position="112"/>
    </location>
</feature>
<dbReference type="Pfam" id="PF14230">
    <property type="entry name" value="DUF4333"/>
    <property type="match status" value="1"/>
</dbReference>
<organism evidence="2 3">
    <name type="scientific">Janibacter limosus</name>
    <dbReference type="NCBI Taxonomy" id="53458"/>
    <lineage>
        <taxon>Bacteria</taxon>
        <taxon>Bacillati</taxon>
        <taxon>Actinomycetota</taxon>
        <taxon>Actinomycetes</taxon>
        <taxon>Micrococcales</taxon>
        <taxon>Intrasporangiaceae</taxon>
        <taxon>Janibacter</taxon>
    </lineage>
</organism>
<dbReference type="OrthoDB" id="4866628at2"/>
<accession>A0A4P6MQY7</accession>
<gene>
    <name evidence="2" type="ORF">EXU32_01060</name>
</gene>
<dbReference type="AlphaFoldDB" id="A0A4P6MQY7"/>
<dbReference type="InterPro" id="IPR025637">
    <property type="entry name" value="DUF4333"/>
</dbReference>
<evidence type="ECO:0000313" key="3">
    <source>
        <dbReference type="Proteomes" id="UP000290408"/>
    </source>
</evidence>
<dbReference type="STRING" id="1216970.GCA_001570985_01264"/>
<dbReference type="EMBL" id="CP036164">
    <property type="protein sequence ID" value="QBF44982.1"/>
    <property type="molecule type" value="Genomic_DNA"/>
</dbReference>
<proteinExistence type="predicted"/>
<keyword evidence="3" id="KW-1185">Reference proteome</keyword>
<name>A0A4P6MQY7_9MICO</name>
<evidence type="ECO:0000313" key="2">
    <source>
        <dbReference type="EMBL" id="QBF44982.1"/>
    </source>
</evidence>
<protein>
    <submittedName>
        <fullName evidence="2">DUF4333 domain-containing protein</fullName>
    </submittedName>
</protein>